<keyword evidence="1" id="KW-1133">Transmembrane helix</keyword>
<dbReference type="Proteomes" id="UP000182841">
    <property type="component" value="Unassembled WGS sequence"/>
</dbReference>
<evidence type="ECO:0000313" key="2">
    <source>
        <dbReference type="EMBL" id="SES34224.1"/>
    </source>
</evidence>
<evidence type="ECO:0000313" key="3">
    <source>
        <dbReference type="Proteomes" id="UP000182841"/>
    </source>
</evidence>
<organism evidence="2 3">
    <name type="scientific">Streptomyces qinglanensis</name>
    <dbReference type="NCBI Taxonomy" id="943816"/>
    <lineage>
        <taxon>Bacteria</taxon>
        <taxon>Bacillati</taxon>
        <taxon>Actinomycetota</taxon>
        <taxon>Actinomycetes</taxon>
        <taxon>Kitasatosporales</taxon>
        <taxon>Streptomycetaceae</taxon>
        <taxon>Streptomyces</taxon>
    </lineage>
</organism>
<name>A0A1H9WK41_9ACTN</name>
<dbReference type="AlphaFoldDB" id="A0A1H9WK41"/>
<keyword evidence="3" id="KW-1185">Reference proteome</keyword>
<reference evidence="3" key="1">
    <citation type="submission" date="2016-10" db="EMBL/GenBank/DDBJ databases">
        <authorList>
            <person name="Varghese N."/>
            <person name="Submissions S."/>
        </authorList>
    </citation>
    <scope>NUCLEOTIDE SEQUENCE [LARGE SCALE GENOMIC DNA]</scope>
    <source>
        <strain evidence="3">CGMCC 4.6825</strain>
    </source>
</reference>
<dbReference type="OrthoDB" id="9987324at2"/>
<gene>
    <name evidence="2" type="ORF">SAMN05421870_11891</name>
</gene>
<sequence>MSRFGLTIDVCPRELPFCLTGAAIGLYGYWQDAFVAIYIPMTLLLLSRITVRRWRSQHS</sequence>
<dbReference type="RefSeq" id="WP_075003247.1">
    <property type="nucleotide sequence ID" value="NZ_FOGO01000018.1"/>
</dbReference>
<keyword evidence="1" id="KW-0812">Transmembrane</keyword>
<protein>
    <submittedName>
        <fullName evidence="2">Uncharacterized protein</fullName>
    </submittedName>
</protein>
<evidence type="ECO:0000256" key="1">
    <source>
        <dbReference type="SAM" id="Phobius"/>
    </source>
</evidence>
<keyword evidence="1" id="KW-0472">Membrane</keyword>
<dbReference type="EMBL" id="FOGO01000018">
    <property type="protein sequence ID" value="SES34224.1"/>
    <property type="molecule type" value="Genomic_DNA"/>
</dbReference>
<proteinExistence type="predicted"/>
<accession>A0A1H9WK41</accession>
<feature type="transmembrane region" description="Helical" evidence="1">
    <location>
        <begin position="33"/>
        <end position="51"/>
    </location>
</feature>